<evidence type="ECO:0000256" key="3">
    <source>
        <dbReference type="ARBA" id="ARBA00022692"/>
    </source>
</evidence>
<protein>
    <submittedName>
        <fullName evidence="9">Innexin</fullName>
    </submittedName>
</protein>
<dbReference type="Proteomes" id="UP000271098">
    <property type="component" value="Unassembled WGS sequence"/>
</dbReference>
<keyword evidence="4 6" id="KW-1133">Transmembrane helix</keyword>
<keyword evidence="3 6" id="KW-0812">Transmembrane</keyword>
<evidence type="ECO:0000313" key="7">
    <source>
        <dbReference type="EMBL" id="VDN45304.1"/>
    </source>
</evidence>
<dbReference type="PANTHER" id="PTHR12995">
    <property type="entry name" value="FI21814P1"/>
    <property type="match status" value="1"/>
</dbReference>
<dbReference type="Pfam" id="PF10271">
    <property type="entry name" value="Tmp39"/>
    <property type="match status" value="1"/>
</dbReference>
<feature type="transmembrane region" description="Helical" evidence="6">
    <location>
        <begin position="6"/>
        <end position="28"/>
    </location>
</feature>
<evidence type="ECO:0000313" key="8">
    <source>
        <dbReference type="Proteomes" id="UP000271098"/>
    </source>
</evidence>
<organism evidence="9">
    <name type="scientific">Gongylonema pulchrum</name>
    <dbReference type="NCBI Taxonomy" id="637853"/>
    <lineage>
        <taxon>Eukaryota</taxon>
        <taxon>Metazoa</taxon>
        <taxon>Ecdysozoa</taxon>
        <taxon>Nematoda</taxon>
        <taxon>Chromadorea</taxon>
        <taxon>Rhabditida</taxon>
        <taxon>Spirurina</taxon>
        <taxon>Spiruromorpha</taxon>
        <taxon>Spiruroidea</taxon>
        <taxon>Gongylonematidae</taxon>
        <taxon>Gongylonema</taxon>
    </lineage>
</organism>
<reference evidence="7 8" key="2">
    <citation type="submission" date="2018-11" db="EMBL/GenBank/DDBJ databases">
        <authorList>
            <consortium name="Pathogen Informatics"/>
        </authorList>
    </citation>
    <scope>NUCLEOTIDE SEQUENCE [LARGE SCALE GENOMIC DNA]</scope>
</reference>
<dbReference type="AlphaFoldDB" id="A0A183EZ63"/>
<evidence type="ECO:0000256" key="4">
    <source>
        <dbReference type="ARBA" id="ARBA00022989"/>
    </source>
</evidence>
<reference evidence="9" key="1">
    <citation type="submission" date="2016-06" db="UniProtKB">
        <authorList>
            <consortium name="WormBaseParasite"/>
        </authorList>
    </citation>
    <scope>IDENTIFICATION</scope>
</reference>
<proteinExistence type="inferred from homology"/>
<evidence type="ECO:0000256" key="1">
    <source>
        <dbReference type="ARBA" id="ARBA00004141"/>
    </source>
</evidence>
<evidence type="ECO:0000256" key="6">
    <source>
        <dbReference type="SAM" id="Phobius"/>
    </source>
</evidence>
<gene>
    <name evidence="7" type="ORF">GPUH_LOCUS26254</name>
</gene>
<keyword evidence="8" id="KW-1185">Reference proteome</keyword>
<name>A0A183EZ63_9BILA</name>
<dbReference type="InterPro" id="IPR019397">
    <property type="entry name" value="Uncharacterised_TMEM39"/>
</dbReference>
<comment type="subcellular location">
    <subcellularLocation>
        <location evidence="1">Membrane</location>
        <topology evidence="1">Multi-pass membrane protein</topology>
    </subcellularLocation>
</comment>
<dbReference type="PANTHER" id="PTHR12995:SF4">
    <property type="entry name" value="FI21814P1"/>
    <property type="match status" value="1"/>
</dbReference>
<evidence type="ECO:0000256" key="5">
    <source>
        <dbReference type="ARBA" id="ARBA00023136"/>
    </source>
</evidence>
<dbReference type="OrthoDB" id="5862608at2759"/>
<keyword evidence="5 6" id="KW-0472">Membrane</keyword>
<dbReference type="EMBL" id="UYRT01109604">
    <property type="protein sequence ID" value="VDN45304.1"/>
    <property type="molecule type" value="Genomic_DNA"/>
</dbReference>
<comment type="similarity">
    <text evidence="2">Belongs to the TMEM39 family.</text>
</comment>
<accession>A0A183EZ63</accession>
<evidence type="ECO:0000256" key="2">
    <source>
        <dbReference type="ARBA" id="ARBA00010737"/>
    </source>
</evidence>
<evidence type="ECO:0000313" key="9">
    <source>
        <dbReference type="WBParaSite" id="GPUH_0002628401-mRNA-1"/>
    </source>
</evidence>
<dbReference type="WBParaSite" id="GPUH_0002628401-mRNA-1">
    <property type="protein sequence ID" value="GPUH_0002628401-mRNA-1"/>
    <property type="gene ID" value="GPUH_0002628401"/>
</dbReference>
<sequence length="139" mass="16133">MYIDLLWVIELLFIVFFTSFSLYATYLLPIQYCDLIHRCATHLGKWDASAILLDLEQRQINEDQICVQINEDQICVVFQIWFGAGMQVGLLPMKKTVSETCAGTDLVFLHFLTEHCFFYAGKIHLFFPVLKWGLMGPFL</sequence>
<dbReference type="GO" id="GO:0016020">
    <property type="term" value="C:membrane"/>
    <property type="evidence" value="ECO:0007669"/>
    <property type="project" value="UniProtKB-SubCell"/>
</dbReference>